<dbReference type="SUPFAM" id="SSF55811">
    <property type="entry name" value="Nudix"/>
    <property type="match status" value="1"/>
</dbReference>
<dbReference type="PANTHER" id="PTHR43046:SF14">
    <property type="entry name" value="MUTT_NUDIX FAMILY PROTEIN"/>
    <property type="match status" value="1"/>
</dbReference>
<dbReference type="PRINTS" id="PR00502">
    <property type="entry name" value="NUDIXFAMILY"/>
</dbReference>
<gene>
    <name evidence="4" type="ORF">A2872_00590</name>
</gene>
<protein>
    <recommendedName>
        <fullName evidence="3">Nudix hydrolase domain-containing protein</fullName>
    </recommendedName>
</protein>
<dbReference type="InterPro" id="IPR015797">
    <property type="entry name" value="NUDIX_hydrolase-like_dom_sf"/>
</dbReference>
<proteinExistence type="predicted"/>
<evidence type="ECO:0000259" key="3">
    <source>
        <dbReference type="PROSITE" id="PS51462"/>
    </source>
</evidence>
<comment type="caution">
    <text evidence="4">The sequence shown here is derived from an EMBL/GenBank/DDBJ whole genome shotgun (WGS) entry which is preliminary data.</text>
</comment>
<dbReference type="GO" id="GO:0016787">
    <property type="term" value="F:hydrolase activity"/>
    <property type="evidence" value="ECO:0007669"/>
    <property type="project" value="UniProtKB-KW"/>
</dbReference>
<dbReference type="EMBL" id="MFJG01000032">
    <property type="protein sequence ID" value="OGG05603.1"/>
    <property type="molecule type" value="Genomic_DNA"/>
</dbReference>
<accession>A0A1F5YZT2</accession>
<dbReference type="PROSITE" id="PS51462">
    <property type="entry name" value="NUDIX"/>
    <property type="match status" value="1"/>
</dbReference>
<evidence type="ECO:0000313" key="4">
    <source>
        <dbReference type="EMBL" id="OGG05603.1"/>
    </source>
</evidence>
<dbReference type="Proteomes" id="UP000178681">
    <property type="component" value="Unassembled WGS sequence"/>
</dbReference>
<sequence length="147" mass="16589">MNEDCFHLGVKAIIRNSSNKILLLKVSTANLKSYKGEPYWDIPGGRIQRGSSIDETLKREIFEETGITDIKSFIPFLMVLSNNIRIPVDNGTVGLILSAYICDVGNIENIKLSEEHTEFGWFDPGKASKLLEVKYPREFVEKIAKLV</sequence>
<dbReference type="STRING" id="1798377.A2872_00590"/>
<dbReference type="InterPro" id="IPR020476">
    <property type="entry name" value="Nudix_hydrolase"/>
</dbReference>
<dbReference type="PANTHER" id="PTHR43046">
    <property type="entry name" value="GDP-MANNOSE MANNOSYL HYDROLASE"/>
    <property type="match status" value="1"/>
</dbReference>
<dbReference type="InterPro" id="IPR000086">
    <property type="entry name" value="NUDIX_hydrolase_dom"/>
</dbReference>
<name>A0A1F5YZT2_9BACT</name>
<evidence type="ECO:0000313" key="5">
    <source>
        <dbReference type="Proteomes" id="UP000178681"/>
    </source>
</evidence>
<dbReference type="AlphaFoldDB" id="A0A1F5YZT2"/>
<keyword evidence="2" id="KW-0378">Hydrolase</keyword>
<reference evidence="4 5" key="1">
    <citation type="journal article" date="2016" name="Nat. Commun.">
        <title>Thousands of microbial genomes shed light on interconnected biogeochemical processes in an aquifer system.</title>
        <authorList>
            <person name="Anantharaman K."/>
            <person name="Brown C.T."/>
            <person name="Hug L.A."/>
            <person name="Sharon I."/>
            <person name="Castelle C.J."/>
            <person name="Probst A.J."/>
            <person name="Thomas B.C."/>
            <person name="Singh A."/>
            <person name="Wilkins M.J."/>
            <person name="Karaoz U."/>
            <person name="Brodie E.L."/>
            <person name="Williams K.H."/>
            <person name="Hubbard S.S."/>
            <person name="Banfield J.F."/>
        </authorList>
    </citation>
    <scope>NUCLEOTIDE SEQUENCE [LARGE SCALE GENOMIC DNA]</scope>
</reference>
<organism evidence="4 5">
    <name type="scientific">Candidatus Gottesmanbacteria bacterium RIFCSPHIGHO2_01_FULL_42_12</name>
    <dbReference type="NCBI Taxonomy" id="1798377"/>
    <lineage>
        <taxon>Bacteria</taxon>
        <taxon>Candidatus Gottesmaniibacteriota</taxon>
    </lineage>
</organism>
<evidence type="ECO:0000256" key="2">
    <source>
        <dbReference type="ARBA" id="ARBA00022801"/>
    </source>
</evidence>
<comment type="cofactor">
    <cofactor evidence="1">
        <name>Mg(2+)</name>
        <dbReference type="ChEBI" id="CHEBI:18420"/>
    </cofactor>
</comment>
<dbReference type="Pfam" id="PF00293">
    <property type="entry name" value="NUDIX"/>
    <property type="match status" value="1"/>
</dbReference>
<feature type="domain" description="Nudix hydrolase" evidence="3">
    <location>
        <begin position="5"/>
        <end position="145"/>
    </location>
</feature>
<dbReference type="Gene3D" id="3.90.79.10">
    <property type="entry name" value="Nucleoside Triphosphate Pyrophosphohydrolase"/>
    <property type="match status" value="1"/>
</dbReference>
<evidence type="ECO:0000256" key="1">
    <source>
        <dbReference type="ARBA" id="ARBA00001946"/>
    </source>
</evidence>